<dbReference type="InterPro" id="IPR036388">
    <property type="entry name" value="WH-like_DNA-bd_sf"/>
</dbReference>
<dbReference type="GO" id="GO:0050135">
    <property type="term" value="F:NADP+ nucleosidase activity"/>
    <property type="evidence" value="ECO:0007669"/>
    <property type="project" value="InterPro"/>
</dbReference>
<keyword evidence="3" id="KW-1185">Reference proteome</keyword>
<dbReference type="RefSeq" id="WP_087845902.1">
    <property type="nucleotide sequence ID" value="NZ_FYAK01000007.1"/>
</dbReference>
<dbReference type="EMBL" id="FYAK01000007">
    <property type="protein sequence ID" value="SMY37484.1"/>
    <property type="molecule type" value="Genomic_DNA"/>
</dbReference>
<evidence type="ECO:0000313" key="2">
    <source>
        <dbReference type="EMBL" id="SMY37484.1"/>
    </source>
</evidence>
<dbReference type="InterPro" id="IPR019302">
    <property type="entry name" value="CAP12/PCTIR_TIR_dom"/>
</dbReference>
<sequence length="234" mass="26839">MSHISNLFIASSVEGLEIAETVKALLEYSHIRAEIWTQGTFSSNGYPLEQLEIALQKHEYGLFVMTPDDIVTRRGENVNVARDNLYLELGMFIGKYGRKNCFILVPRGESSPVMPSDLTGFNTLTYDPSWEKDSSEAALGNSVRELKKTITKKEKTESISENIIIPEEQISILKVLFNTSKSIKAERIREYLKIEHGFFYYHINNLENNNNIKKEDNYNYTITDKGRKLVVEML</sequence>
<dbReference type="Gene3D" id="1.10.10.10">
    <property type="entry name" value="Winged helix-like DNA-binding domain superfamily/Winged helix DNA-binding domain"/>
    <property type="match status" value="1"/>
</dbReference>
<dbReference type="InterPro" id="IPR036390">
    <property type="entry name" value="WH_DNA-bd_sf"/>
</dbReference>
<feature type="domain" description="CD-NTase-associated protein 12/Pycsar effector protein TIR" evidence="1">
    <location>
        <begin position="7"/>
        <end position="127"/>
    </location>
</feature>
<dbReference type="SUPFAM" id="SSF46785">
    <property type="entry name" value="Winged helix' DNA-binding domain"/>
    <property type="match status" value="1"/>
</dbReference>
<protein>
    <submittedName>
        <fullName evidence="2">Putative nucleotide-binding protein containing TIR-like domain protein</fullName>
    </submittedName>
</protein>
<name>A0A1Y6MLQ6_9GAMM</name>
<proteinExistence type="predicted"/>
<accession>A0A1Y6MLQ6</accession>
<dbReference type="Proteomes" id="UP000195963">
    <property type="component" value="Unassembled WGS sequence"/>
</dbReference>
<evidence type="ECO:0000313" key="3">
    <source>
        <dbReference type="Proteomes" id="UP000195963"/>
    </source>
</evidence>
<gene>
    <name evidence="2" type="ORF">PMAL9190_03024</name>
</gene>
<dbReference type="AlphaFoldDB" id="A0A1Y6MLQ6"/>
<organism evidence="2 3">
    <name type="scientific">Photobacterium malacitanum</name>
    <dbReference type="NCBI Taxonomy" id="2204294"/>
    <lineage>
        <taxon>Bacteria</taxon>
        <taxon>Pseudomonadati</taxon>
        <taxon>Pseudomonadota</taxon>
        <taxon>Gammaproteobacteria</taxon>
        <taxon>Vibrionales</taxon>
        <taxon>Vibrionaceae</taxon>
        <taxon>Photobacterium</taxon>
    </lineage>
</organism>
<dbReference type="Pfam" id="PF10137">
    <property type="entry name" value="CAP12-PCTIR_TIR"/>
    <property type="match status" value="1"/>
</dbReference>
<evidence type="ECO:0000259" key="1">
    <source>
        <dbReference type="Pfam" id="PF10137"/>
    </source>
</evidence>
<reference evidence="3" key="1">
    <citation type="submission" date="2017-06" db="EMBL/GenBank/DDBJ databases">
        <authorList>
            <person name="Rodrigo-Torres L."/>
            <person name="Arahal R.D."/>
            <person name="Lucena T."/>
        </authorList>
    </citation>
    <scope>NUCLEOTIDE SEQUENCE [LARGE SCALE GENOMIC DNA]</scope>
    <source>
        <strain evidence="3">CECT 9190</strain>
    </source>
</reference>